<evidence type="ECO:0000313" key="2">
    <source>
        <dbReference type="EMBL" id="CAJ1064832.1"/>
    </source>
</evidence>
<organism evidence="2 3">
    <name type="scientific">Xyrichtys novacula</name>
    <name type="common">Pearly razorfish</name>
    <name type="synonym">Hemipteronotus novacula</name>
    <dbReference type="NCBI Taxonomy" id="13765"/>
    <lineage>
        <taxon>Eukaryota</taxon>
        <taxon>Metazoa</taxon>
        <taxon>Chordata</taxon>
        <taxon>Craniata</taxon>
        <taxon>Vertebrata</taxon>
        <taxon>Euteleostomi</taxon>
        <taxon>Actinopterygii</taxon>
        <taxon>Neopterygii</taxon>
        <taxon>Teleostei</taxon>
        <taxon>Neoteleostei</taxon>
        <taxon>Acanthomorphata</taxon>
        <taxon>Eupercaria</taxon>
        <taxon>Labriformes</taxon>
        <taxon>Labridae</taxon>
        <taxon>Xyrichtys</taxon>
    </lineage>
</organism>
<sequence length="268" mass="29407">MGPEPRVQISKTSLGIIQLDLHSLTTERHITQAGPEMARAETIEKVGESGGGGNLPLSRHNTCRMELPRPFHTWPGLLSSTSSTSTSTISTSGTRVMHPNYQHPLQAPLSLSYPLPYGPPQGQEEPQTHQQFPALPPSPTPPPPSPPCNQKEEAGGGGAPGAFSGERSDPDREEHADRSRRMGPLPDLLPQNQNQNQNQNPSLANRGEAGQDLEIRRVAQQLRTIGDEYNATVLRRAHAAPHWQDWRDACRELLNLVSQTLSTLYRLT</sequence>
<reference evidence="2" key="1">
    <citation type="submission" date="2023-08" db="EMBL/GenBank/DDBJ databases">
        <authorList>
            <person name="Alioto T."/>
            <person name="Alioto T."/>
            <person name="Gomez Garrido J."/>
        </authorList>
    </citation>
    <scope>NUCLEOTIDE SEQUENCE</scope>
</reference>
<feature type="region of interest" description="Disordered" evidence="1">
    <location>
        <begin position="74"/>
        <end position="211"/>
    </location>
</feature>
<dbReference type="EMBL" id="OY660873">
    <property type="protein sequence ID" value="CAJ1064832.1"/>
    <property type="molecule type" value="Genomic_DNA"/>
</dbReference>
<feature type="compositionally biased region" description="Low complexity" evidence="1">
    <location>
        <begin position="79"/>
        <end position="94"/>
    </location>
</feature>
<dbReference type="AlphaFoldDB" id="A0AAV1FX77"/>
<keyword evidence="3" id="KW-1185">Reference proteome</keyword>
<dbReference type="Proteomes" id="UP001178508">
    <property type="component" value="Chromosome 10"/>
</dbReference>
<feature type="compositionally biased region" description="Low complexity" evidence="1">
    <location>
        <begin position="191"/>
        <end position="200"/>
    </location>
</feature>
<accession>A0AAV1FX77</accession>
<feature type="compositionally biased region" description="Pro residues" evidence="1">
    <location>
        <begin position="134"/>
        <end position="147"/>
    </location>
</feature>
<name>A0AAV1FX77_XYRNO</name>
<gene>
    <name evidence="2" type="ORF">XNOV1_A001021</name>
</gene>
<evidence type="ECO:0000256" key="1">
    <source>
        <dbReference type="SAM" id="MobiDB-lite"/>
    </source>
</evidence>
<evidence type="ECO:0000313" key="3">
    <source>
        <dbReference type="Proteomes" id="UP001178508"/>
    </source>
</evidence>
<protein>
    <submittedName>
        <fullName evidence="2">Uncharacterized protein LOC121526349</fullName>
    </submittedName>
</protein>
<proteinExistence type="predicted"/>
<feature type="compositionally biased region" description="Basic and acidic residues" evidence="1">
    <location>
        <begin position="166"/>
        <end position="180"/>
    </location>
</feature>
<feature type="compositionally biased region" description="Low complexity" evidence="1">
    <location>
        <begin position="104"/>
        <end position="125"/>
    </location>
</feature>